<gene>
    <name evidence="1" type="ORF">CAMGR0001_0471</name>
</gene>
<protein>
    <submittedName>
        <fullName evidence="1">Uncharacterized protein</fullName>
    </submittedName>
</protein>
<dbReference type="Proteomes" id="UP000005709">
    <property type="component" value="Unassembled WGS sequence"/>
</dbReference>
<dbReference type="EMBL" id="ACYG01000024">
    <property type="protein sequence ID" value="EEV17639.1"/>
    <property type="molecule type" value="Genomic_DNA"/>
</dbReference>
<proteinExistence type="predicted"/>
<evidence type="ECO:0000313" key="1">
    <source>
        <dbReference type="EMBL" id="EEV17639.1"/>
    </source>
</evidence>
<organism evidence="1 2">
    <name type="scientific">Campylobacter gracilis RM3268</name>
    <dbReference type="NCBI Taxonomy" id="553220"/>
    <lineage>
        <taxon>Bacteria</taxon>
        <taxon>Pseudomonadati</taxon>
        <taxon>Campylobacterota</taxon>
        <taxon>Epsilonproteobacteria</taxon>
        <taxon>Campylobacterales</taxon>
        <taxon>Campylobacteraceae</taxon>
        <taxon>Campylobacter</taxon>
    </lineage>
</organism>
<dbReference type="AlphaFoldDB" id="C8PHM5"/>
<name>C8PHM5_9BACT</name>
<comment type="caution">
    <text evidence="1">The sequence shown here is derived from an EMBL/GenBank/DDBJ whole genome shotgun (WGS) entry which is preliminary data.</text>
</comment>
<keyword evidence="2" id="KW-1185">Reference proteome</keyword>
<sequence length="114" mass="13166">MVLGSSPSEPTTTKFQLFTASKSAKFHKILCAIFFSEITIKFRFITSKDKACRIIPALKCGKLAIEFSNLTFIWRPIKFYFMASCGRIPLKFLVQGDVHVRKSNEKRRNFSFLF</sequence>
<evidence type="ECO:0000313" key="2">
    <source>
        <dbReference type="Proteomes" id="UP000005709"/>
    </source>
</evidence>
<reference evidence="1 2" key="1">
    <citation type="submission" date="2009-07" db="EMBL/GenBank/DDBJ databases">
        <authorList>
            <person name="Madupu R."/>
            <person name="Sebastian Y."/>
            <person name="Durkin A.S."/>
            <person name="Torralba M."/>
            <person name="Methe B."/>
            <person name="Sutton G.G."/>
            <person name="Strausberg R.L."/>
            <person name="Nelson K.E."/>
        </authorList>
    </citation>
    <scope>NUCLEOTIDE SEQUENCE [LARGE SCALE GENOMIC DNA]</scope>
    <source>
        <strain evidence="1 2">RM3268</strain>
    </source>
</reference>
<accession>C8PHM5</accession>